<feature type="transmembrane region" description="Helical" evidence="1">
    <location>
        <begin position="6"/>
        <end position="26"/>
    </location>
</feature>
<feature type="transmembrane region" description="Helical" evidence="1">
    <location>
        <begin position="33"/>
        <end position="51"/>
    </location>
</feature>
<keyword evidence="4" id="KW-1185">Reference proteome</keyword>
<protein>
    <submittedName>
        <fullName evidence="3">VanZ like family protein</fullName>
    </submittedName>
</protein>
<keyword evidence="1" id="KW-0812">Transmembrane</keyword>
<dbReference type="InterPro" id="IPR053150">
    <property type="entry name" value="Teicoplanin_resist-assoc"/>
</dbReference>
<keyword evidence="1" id="KW-1133">Transmembrane helix</keyword>
<gene>
    <name evidence="3" type="ORF">SAMN05421507_101438</name>
</gene>
<reference evidence="4" key="1">
    <citation type="submission" date="2016-10" db="EMBL/GenBank/DDBJ databases">
        <authorList>
            <person name="Varghese N."/>
            <person name="Submissions S."/>
        </authorList>
    </citation>
    <scope>NUCLEOTIDE SEQUENCE [LARGE SCALE GENOMIC DNA]</scope>
    <source>
        <strain evidence="4">CGMCC 4.6609</strain>
    </source>
</reference>
<name>A0A1H0EMN2_9PSEU</name>
<dbReference type="EMBL" id="FNIX01000001">
    <property type="protein sequence ID" value="SDN83622.1"/>
    <property type="molecule type" value="Genomic_DNA"/>
</dbReference>
<dbReference type="InterPro" id="IPR006976">
    <property type="entry name" value="VanZ-like"/>
</dbReference>
<dbReference type="PANTHER" id="PTHR36834">
    <property type="entry name" value="MEMBRANE PROTEIN-RELATED"/>
    <property type="match status" value="1"/>
</dbReference>
<accession>A0A1H0EMN2</accession>
<dbReference type="Pfam" id="PF04892">
    <property type="entry name" value="VanZ"/>
    <property type="match status" value="1"/>
</dbReference>
<organism evidence="3 4">
    <name type="scientific">Lentzea jiangxiensis</name>
    <dbReference type="NCBI Taxonomy" id="641025"/>
    <lineage>
        <taxon>Bacteria</taxon>
        <taxon>Bacillati</taxon>
        <taxon>Actinomycetota</taxon>
        <taxon>Actinomycetes</taxon>
        <taxon>Pseudonocardiales</taxon>
        <taxon>Pseudonocardiaceae</taxon>
        <taxon>Lentzea</taxon>
    </lineage>
</organism>
<evidence type="ECO:0000313" key="4">
    <source>
        <dbReference type="Proteomes" id="UP000199691"/>
    </source>
</evidence>
<dbReference type="PANTHER" id="PTHR36834:SF1">
    <property type="entry name" value="INTEGRAL MEMBRANE PROTEIN"/>
    <property type="match status" value="1"/>
</dbReference>
<evidence type="ECO:0000256" key="1">
    <source>
        <dbReference type="SAM" id="Phobius"/>
    </source>
</evidence>
<dbReference type="STRING" id="641025.SAMN05421507_101438"/>
<feature type="domain" description="VanZ-like" evidence="2">
    <location>
        <begin position="38"/>
        <end position="149"/>
    </location>
</feature>
<dbReference type="OrthoDB" id="4822551at2"/>
<keyword evidence="1" id="KW-0472">Membrane</keyword>
<feature type="transmembrane region" description="Helical" evidence="1">
    <location>
        <begin position="82"/>
        <end position="100"/>
    </location>
</feature>
<evidence type="ECO:0000259" key="2">
    <source>
        <dbReference type="Pfam" id="PF04892"/>
    </source>
</evidence>
<proteinExistence type="predicted"/>
<evidence type="ECO:0000313" key="3">
    <source>
        <dbReference type="EMBL" id="SDN83622.1"/>
    </source>
</evidence>
<feature type="transmembrane region" description="Helical" evidence="1">
    <location>
        <begin position="107"/>
        <end position="125"/>
    </location>
</feature>
<dbReference type="Proteomes" id="UP000199691">
    <property type="component" value="Unassembled WGS sequence"/>
</dbReference>
<sequence>MTNAQLASIQWGVFLSVVFLLPQLLFRRLTFRGTAITVYASMLFSATFLPVQTVPPRQSVQLVPFQWITDTFRDGQVAFDQMTLNLLLFVPLGTMLVFWGKRTIGQAALIGCGVSLLIEASQLLWANRIFDVDDLITNTTGTALGWLGALAAVKVHARVKAASVPPRELAGVPGS</sequence>
<dbReference type="RefSeq" id="WP_090094847.1">
    <property type="nucleotide sequence ID" value="NZ_FNIX01000001.1"/>
</dbReference>
<dbReference type="AlphaFoldDB" id="A0A1H0EMN2"/>